<dbReference type="GO" id="GO:0003723">
    <property type="term" value="F:RNA binding"/>
    <property type="evidence" value="ECO:0007669"/>
    <property type="project" value="InterPro"/>
</dbReference>
<evidence type="ECO:0000259" key="1">
    <source>
        <dbReference type="SMART" id="SM00955"/>
    </source>
</evidence>
<proteinExistence type="predicted"/>
<dbReference type="GO" id="GO:0000932">
    <property type="term" value="C:P-body"/>
    <property type="evidence" value="ECO:0007669"/>
    <property type="project" value="TreeGrafter"/>
</dbReference>
<reference evidence="2" key="1">
    <citation type="journal article" date="2020" name="Nature">
        <title>Giant virus diversity and host interactions through global metagenomics.</title>
        <authorList>
            <person name="Schulz F."/>
            <person name="Roux S."/>
            <person name="Paez-Espino D."/>
            <person name="Jungbluth S."/>
            <person name="Walsh D.A."/>
            <person name="Denef V.J."/>
            <person name="McMahon K.D."/>
            <person name="Konstantinidis K.T."/>
            <person name="Eloe-Fadrosh E.A."/>
            <person name="Kyrpides N.C."/>
            <person name="Woyke T."/>
        </authorList>
    </citation>
    <scope>NUCLEOTIDE SEQUENCE</scope>
    <source>
        <strain evidence="2">GVMAG-M-3300023174-107</strain>
    </source>
</reference>
<dbReference type="AlphaFoldDB" id="A0A6C0D4R9"/>
<dbReference type="InterPro" id="IPR050180">
    <property type="entry name" value="RNR_Ribonuclease"/>
</dbReference>
<feature type="domain" description="RNB" evidence="1">
    <location>
        <begin position="185"/>
        <end position="414"/>
    </location>
</feature>
<evidence type="ECO:0000313" key="2">
    <source>
        <dbReference type="EMBL" id="QHT10695.1"/>
    </source>
</evidence>
<dbReference type="Pfam" id="PF00773">
    <property type="entry name" value="RNB"/>
    <property type="match status" value="1"/>
</dbReference>
<protein>
    <recommendedName>
        <fullName evidence="1">RNB domain-containing protein</fullName>
    </recommendedName>
</protein>
<accession>A0A6C0D4R9</accession>
<dbReference type="GO" id="GO:0000175">
    <property type="term" value="F:3'-5'-RNA exonuclease activity"/>
    <property type="evidence" value="ECO:0007669"/>
    <property type="project" value="TreeGrafter"/>
</dbReference>
<dbReference type="EMBL" id="MN739524">
    <property type="protein sequence ID" value="QHT10695.1"/>
    <property type="molecule type" value="Genomic_DNA"/>
</dbReference>
<dbReference type="PANTHER" id="PTHR23355">
    <property type="entry name" value="RIBONUCLEASE"/>
    <property type="match status" value="1"/>
</dbReference>
<dbReference type="GO" id="GO:0006402">
    <property type="term" value="P:mRNA catabolic process"/>
    <property type="evidence" value="ECO:0007669"/>
    <property type="project" value="TreeGrafter"/>
</dbReference>
<dbReference type="InterPro" id="IPR001900">
    <property type="entry name" value="RNase_II/R"/>
</dbReference>
<sequence length="527" mass="62653">MYKFISNDPHYQSWEIINTNTFEKVDPNDLNVDPLKSKLLNHDTFDFDTEFKVIYSPVRLNKYNAGILDLSKTYGRSNNKMLYLCKPDDKRLPYFLVSYILPASFDKVKKQLYITFEFKDWENDHPIATITQNIGNVDIPENYYEYVLYSKSLNVSIQPFTKDVLRCLKEEQQKDIIKNICKKYDLEERHDRVFTIDSPESIDLDDGISIKQEGDDNIVSVYITHVPFVLDYLNLWGSFTNRISTIYLPDKKRSMLPMALSQLCSLNQNEERICLIMDINTTTMKNTLSIAKVKIHKNYSYDEDKLLTNPDYIKIKDIFKSKNSHDLIEELMILFNKECTKRIRRFKNGIYKHITASSNIPLPEPIYSYINISRSKKSCYTKYLEECDYAQFTSPIRRLVDILNIIQLGFNENMIYFVKGDEFYEDWLDKIDYMNVSMRHIRKIQLKCKLLDTFIHQEHKFFTGYVFDKLMRADNKFKYNVFLPELKMNTSITIQEDLVEYSEHQFKVYIFQNEGELKKKIKLQICE</sequence>
<name>A0A6C0D4R9_9ZZZZ</name>
<dbReference type="InterPro" id="IPR012340">
    <property type="entry name" value="NA-bd_OB-fold"/>
</dbReference>
<dbReference type="SUPFAM" id="SSF50249">
    <property type="entry name" value="Nucleic acid-binding proteins"/>
    <property type="match status" value="1"/>
</dbReference>
<organism evidence="2">
    <name type="scientific">viral metagenome</name>
    <dbReference type="NCBI Taxonomy" id="1070528"/>
    <lineage>
        <taxon>unclassified sequences</taxon>
        <taxon>metagenomes</taxon>
        <taxon>organismal metagenomes</taxon>
    </lineage>
</organism>
<dbReference type="SMART" id="SM00955">
    <property type="entry name" value="RNB"/>
    <property type="match status" value="1"/>
</dbReference>
<dbReference type="PANTHER" id="PTHR23355:SF9">
    <property type="entry name" value="DIS3-LIKE EXONUCLEASE 2"/>
    <property type="match status" value="1"/>
</dbReference>